<dbReference type="AlphaFoldDB" id="A0A2S4HD99"/>
<sequence>MKINPYLNFAGNCRQAFEFYAACLDLEPVIMGVTETPVAEHFPADCQHYVMHAQIDNGEGLTLMGCDAPAEMYERPAGSSVAIQADTIVEAERIFAALSEGGNITMPIAETFWSQRFGSFVDKFGISWMVNGPAPLGAEPECA</sequence>
<gene>
    <name evidence="2" type="ORF">C0068_13280</name>
</gene>
<accession>A0A2S4HD99</accession>
<dbReference type="Proteomes" id="UP000237222">
    <property type="component" value="Unassembled WGS sequence"/>
</dbReference>
<dbReference type="InterPro" id="IPR028973">
    <property type="entry name" value="PhnB-like"/>
</dbReference>
<dbReference type="EMBL" id="PQGG01000031">
    <property type="protein sequence ID" value="POP51976.1"/>
    <property type="molecule type" value="Genomic_DNA"/>
</dbReference>
<evidence type="ECO:0000313" key="3">
    <source>
        <dbReference type="Proteomes" id="UP000237222"/>
    </source>
</evidence>
<evidence type="ECO:0000313" key="2">
    <source>
        <dbReference type="EMBL" id="POP51976.1"/>
    </source>
</evidence>
<dbReference type="SUPFAM" id="SSF54593">
    <property type="entry name" value="Glyoxalase/Bleomycin resistance protein/Dihydroxybiphenyl dioxygenase"/>
    <property type="match status" value="1"/>
</dbReference>
<dbReference type="OrthoDB" id="9795306at2"/>
<comment type="caution">
    <text evidence="2">The sequence shown here is derived from an EMBL/GenBank/DDBJ whole genome shotgun (WGS) entry which is preliminary data.</text>
</comment>
<proteinExistence type="predicted"/>
<dbReference type="Gene3D" id="3.10.180.10">
    <property type="entry name" value="2,3-Dihydroxybiphenyl 1,2-Dioxygenase, domain 1"/>
    <property type="match status" value="1"/>
</dbReference>
<dbReference type="CDD" id="cd06588">
    <property type="entry name" value="PhnB_like"/>
    <property type="match status" value="1"/>
</dbReference>
<dbReference type="PANTHER" id="PTHR33990">
    <property type="entry name" value="PROTEIN YJDN-RELATED"/>
    <property type="match status" value="1"/>
</dbReference>
<name>A0A2S4HD99_9GAMM</name>
<evidence type="ECO:0000259" key="1">
    <source>
        <dbReference type="Pfam" id="PF06983"/>
    </source>
</evidence>
<feature type="domain" description="PhnB-like" evidence="1">
    <location>
        <begin position="2"/>
        <end position="130"/>
    </location>
</feature>
<reference evidence="2" key="1">
    <citation type="submission" date="2018-01" db="EMBL/GenBank/DDBJ databases">
        <authorList>
            <person name="Yu X.-D."/>
        </authorList>
    </citation>
    <scope>NUCLEOTIDE SEQUENCE</scope>
    <source>
        <strain evidence="2">ZX-21</strain>
    </source>
</reference>
<dbReference type="RefSeq" id="WP_103684959.1">
    <property type="nucleotide sequence ID" value="NZ_PQGG01000031.1"/>
</dbReference>
<dbReference type="Pfam" id="PF06983">
    <property type="entry name" value="3-dmu-9_3-mt"/>
    <property type="match status" value="1"/>
</dbReference>
<dbReference type="InterPro" id="IPR029068">
    <property type="entry name" value="Glyas_Bleomycin-R_OHBP_Dase"/>
</dbReference>
<dbReference type="PANTHER" id="PTHR33990:SF1">
    <property type="entry name" value="PROTEIN YJDN"/>
    <property type="match status" value="1"/>
</dbReference>
<protein>
    <submittedName>
        <fullName evidence="2">VOC family protein</fullName>
    </submittedName>
</protein>
<organism evidence="2 3">
    <name type="scientific">Zhongshania marina</name>
    <dbReference type="NCBI Taxonomy" id="2304603"/>
    <lineage>
        <taxon>Bacteria</taxon>
        <taxon>Pseudomonadati</taxon>
        <taxon>Pseudomonadota</taxon>
        <taxon>Gammaproteobacteria</taxon>
        <taxon>Cellvibrionales</taxon>
        <taxon>Spongiibacteraceae</taxon>
        <taxon>Zhongshania</taxon>
    </lineage>
</organism>